<dbReference type="PROSITE" id="PS50175">
    <property type="entry name" value="ASP_PROT_RETROV"/>
    <property type="match status" value="1"/>
</dbReference>
<organism evidence="6 7">
    <name type="scientific">Austrofundulus limnaeus</name>
    <name type="common">Annual killifish</name>
    <dbReference type="NCBI Taxonomy" id="52670"/>
    <lineage>
        <taxon>Eukaryota</taxon>
        <taxon>Metazoa</taxon>
        <taxon>Chordata</taxon>
        <taxon>Craniata</taxon>
        <taxon>Vertebrata</taxon>
        <taxon>Euteleostomi</taxon>
        <taxon>Actinopterygii</taxon>
        <taxon>Neopterygii</taxon>
        <taxon>Teleostei</taxon>
        <taxon>Neoteleostei</taxon>
        <taxon>Acanthomorphata</taxon>
        <taxon>Ovalentaria</taxon>
        <taxon>Atherinomorphae</taxon>
        <taxon>Cyprinodontiformes</taxon>
        <taxon>Rivulidae</taxon>
        <taxon>Austrofundulus</taxon>
    </lineage>
</organism>
<name>A0A2I4CGN8_AUSLI</name>
<dbReference type="Pfam" id="PF00078">
    <property type="entry name" value="RVT_1"/>
    <property type="match status" value="1"/>
</dbReference>
<keyword evidence="6" id="KW-1185">Reference proteome</keyword>
<keyword evidence="3" id="KW-0378">Hydrolase</keyword>
<dbReference type="Gene3D" id="3.30.70.270">
    <property type="match status" value="1"/>
</dbReference>
<dbReference type="EC" id="3.1.26.4" evidence="2"/>
<dbReference type="Gene3D" id="3.10.10.10">
    <property type="entry name" value="HIV Type 1 Reverse Transcriptase, subunit A, domain 1"/>
    <property type="match status" value="1"/>
</dbReference>
<dbReference type="PROSITE" id="PS00141">
    <property type="entry name" value="ASP_PROTEASE"/>
    <property type="match status" value="1"/>
</dbReference>
<evidence type="ECO:0000256" key="3">
    <source>
        <dbReference type="ARBA" id="ARBA00022801"/>
    </source>
</evidence>
<dbReference type="SUPFAM" id="SSF50630">
    <property type="entry name" value="Acid proteases"/>
    <property type="match status" value="1"/>
</dbReference>
<dbReference type="Pfam" id="PF00077">
    <property type="entry name" value="RVP"/>
    <property type="match status" value="1"/>
</dbReference>
<comment type="similarity">
    <text evidence="1">Belongs to the beta type-B retroviral polymerase family. HERV class-II K(HML-2) pol subfamily.</text>
</comment>
<dbReference type="AlphaFoldDB" id="A0A2I4CGN8"/>
<gene>
    <name evidence="7" type="primary">LOC106528522</name>
</gene>
<dbReference type="InterPro" id="IPR021109">
    <property type="entry name" value="Peptidase_aspartic_dom_sf"/>
</dbReference>
<dbReference type="InterPro" id="IPR043128">
    <property type="entry name" value="Rev_trsase/Diguanyl_cyclase"/>
</dbReference>
<proteinExistence type="inferred from homology"/>
<dbReference type="InterPro" id="IPR001969">
    <property type="entry name" value="Aspartic_peptidase_AS"/>
</dbReference>
<dbReference type="PANTHER" id="PTHR33064">
    <property type="entry name" value="POL PROTEIN"/>
    <property type="match status" value="1"/>
</dbReference>
<accession>A0A2I4CGN8</accession>
<dbReference type="Proteomes" id="UP000192220">
    <property type="component" value="Unplaced"/>
</dbReference>
<dbReference type="GeneID" id="106528522"/>
<dbReference type="InterPro" id="IPR043502">
    <property type="entry name" value="DNA/RNA_pol_sf"/>
</dbReference>
<dbReference type="PROSITE" id="PS50878">
    <property type="entry name" value="RT_POL"/>
    <property type="match status" value="1"/>
</dbReference>
<dbReference type="Gene3D" id="2.40.70.10">
    <property type="entry name" value="Acid Proteases"/>
    <property type="match status" value="1"/>
</dbReference>
<dbReference type="InterPro" id="IPR018061">
    <property type="entry name" value="Retropepsins"/>
</dbReference>
<sequence>MRCELPILTQNSDTDPMVEVKIEGKSIPMLVDTGASFTCVKSEHAEHLKMSDKYVRTVGFSGTKQMNQMTAPVNLTVNQTKIKMPILVSDQTPINLLGRDALCKLKAKIWCSPQGVYVDSSGLDFQMCTQTEYANIYWLGNITKPISETFKKWEKYIKAQLPNASKPMSEYHCTMYFDPSCSKAFEDKWNQETKDLHVNVTSQNIIIGVQGAAASVETNPFITKWYKVPHSAPHITLMVNEGFESKDLGPMMLTASQIEWKATDNPLVFTTDDASMIKIICGSFMTAKPQIITAPRKTEKQSFSATEKYCDELKQEILKEIPEELWSKHDTDVGLIKSANPVQIELKPNVKLPYRPQYPMKPEAEIGISKTINGLLEAGILKETRSSCNTPILPVLKTDKSTYRLVHDLRAINEIISDSTAEVPNPNTLLTNIPPDAKYFTVIDLCSAFFSIPLAEESQYLFAFKYRDKQYCYTRMPQGFKHSPHVFNQLLKQDLEGIEINSTLIQYVDDIFICSNTVEDSRRDTKFFKN</sequence>
<evidence type="ECO:0000259" key="4">
    <source>
        <dbReference type="PROSITE" id="PS50175"/>
    </source>
</evidence>
<evidence type="ECO:0000313" key="7">
    <source>
        <dbReference type="RefSeq" id="XP_013879160.1"/>
    </source>
</evidence>
<dbReference type="GO" id="GO:0004190">
    <property type="term" value="F:aspartic-type endopeptidase activity"/>
    <property type="evidence" value="ECO:0007669"/>
    <property type="project" value="InterPro"/>
</dbReference>
<dbReference type="GO" id="GO:0004523">
    <property type="term" value="F:RNA-DNA hybrid ribonuclease activity"/>
    <property type="evidence" value="ECO:0007669"/>
    <property type="project" value="UniProtKB-EC"/>
</dbReference>
<dbReference type="RefSeq" id="XP_013879160.1">
    <property type="nucleotide sequence ID" value="XM_014023706.1"/>
</dbReference>
<dbReference type="STRING" id="52670.A0A2I4CGN8"/>
<dbReference type="GO" id="GO:0006508">
    <property type="term" value="P:proteolysis"/>
    <property type="evidence" value="ECO:0007669"/>
    <property type="project" value="InterPro"/>
</dbReference>
<dbReference type="InterPro" id="IPR000477">
    <property type="entry name" value="RT_dom"/>
</dbReference>
<dbReference type="InParanoid" id="A0A2I4CGN8"/>
<evidence type="ECO:0000259" key="5">
    <source>
        <dbReference type="PROSITE" id="PS50878"/>
    </source>
</evidence>
<evidence type="ECO:0000256" key="1">
    <source>
        <dbReference type="ARBA" id="ARBA00010879"/>
    </source>
</evidence>
<dbReference type="SUPFAM" id="SSF56672">
    <property type="entry name" value="DNA/RNA polymerases"/>
    <property type="match status" value="1"/>
</dbReference>
<feature type="domain" description="Peptidase A2" evidence="4">
    <location>
        <begin position="27"/>
        <end position="101"/>
    </location>
</feature>
<reference evidence="7" key="1">
    <citation type="submission" date="2025-08" db="UniProtKB">
        <authorList>
            <consortium name="RefSeq"/>
        </authorList>
    </citation>
    <scope>IDENTIFICATION</scope>
</reference>
<dbReference type="KEGG" id="alim:106528522"/>
<protein>
    <recommendedName>
        <fullName evidence="2">ribonuclease H</fullName>
        <ecNumber evidence="2">3.1.26.4</ecNumber>
    </recommendedName>
</protein>
<dbReference type="OrthoDB" id="8947436at2759"/>
<dbReference type="InterPro" id="IPR001995">
    <property type="entry name" value="Peptidase_A2_cat"/>
</dbReference>
<feature type="domain" description="Reverse transcriptase" evidence="5">
    <location>
        <begin position="377"/>
        <end position="530"/>
    </location>
</feature>
<evidence type="ECO:0000313" key="6">
    <source>
        <dbReference type="Proteomes" id="UP000192220"/>
    </source>
</evidence>
<evidence type="ECO:0000256" key="2">
    <source>
        <dbReference type="ARBA" id="ARBA00012180"/>
    </source>
</evidence>
<dbReference type="PANTHER" id="PTHR33064:SF37">
    <property type="entry name" value="RIBONUCLEASE H"/>
    <property type="match status" value="1"/>
</dbReference>
<dbReference type="InterPro" id="IPR051320">
    <property type="entry name" value="Viral_Replic_Matur_Polypro"/>
</dbReference>